<reference evidence="4 5" key="1">
    <citation type="submission" date="2019-08" db="EMBL/GenBank/DDBJ databases">
        <title>Hyperibacter terrae gen. nov., sp. nov. and Hyperibacter viscosus sp. nov., two new members in the family Rhodospirillaceae isolated from the rhizosphere of Hypericum perforatum.</title>
        <authorList>
            <person name="Noviana Z."/>
        </authorList>
    </citation>
    <scope>NUCLEOTIDE SEQUENCE [LARGE SCALE GENOMIC DNA]</scope>
    <source>
        <strain evidence="4 5">R5913</strain>
    </source>
</reference>
<keyword evidence="5" id="KW-1185">Reference proteome</keyword>
<dbReference type="InterPro" id="IPR006311">
    <property type="entry name" value="TAT_signal"/>
</dbReference>
<dbReference type="GO" id="GO:0015833">
    <property type="term" value="P:peptide transport"/>
    <property type="evidence" value="ECO:0007669"/>
    <property type="project" value="TreeGrafter"/>
</dbReference>
<evidence type="ECO:0000256" key="2">
    <source>
        <dbReference type="ARBA" id="ARBA00005695"/>
    </source>
</evidence>
<dbReference type="Gene3D" id="3.10.105.10">
    <property type="entry name" value="Dipeptide-binding Protein, Domain 3"/>
    <property type="match status" value="1"/>
</dbReference>
<gene>
    <name evidence="4" type="ORF">FRZ44_02740</name>
</gene>
<dbReference type="PANTHER" id="PTHR30290">
    <property type="entry name" value="PERIPLASMIC BINDING COMPONENT OF ABC TRANSPORTER"/>
    <property type="match status" value="1"/>
</dbReference>
<dbReference type="GO" id="GO:1904680">
    <property type="term" value="F:peptide transmembrane transporter activity"/>
    <property type="evidence" value="ECO:0007669"/>
    <property type="project" value="TreeGrafter"/>
</dbReference>
<protein>
    <submittedName>
        <fullName evidence="4">ABC transporter substrate-binding protein</fullName>
    </submittedName>
</protein>
<evidence type="ECO:0000259" key="3">
    <source>
        <dbReference type="Pfam" id="PF00496"/>
    </source>
</evidence>
<dbReference type="Gene3D" id="3.40.190.10">
    <property type="entry name" value="Periplasmic binding protein-like II"/>
    <property type="match status" value="1"/>
</dbReference>
<evidence type="ECO:0000313" key="4">
    <source>
        <dbReference type="EMBL" id="QEX14994.1"/>
    </source>
</evidence>
<dbReference type="Proteomes" id="UP000326202">
    <property type="component" value="Chromosome"/>
</dbReference>
<dbReference type="KEGG" id="htq:FRZ44_02740"/>
<evidence type="ECO:0000256" key="1">
    <source>
        <dbReference type="ARBA" id="ARBA00004418"/>
    </source>
</evidence>
<feature type="domain" description="Solute-binding protein family 5" evidence="3">
    <location>
        <begin position="94"/>
        <end position="431"/>
    </location>
</feature>
<comment type="subcellular location">
    <subcellularLocation>
        <location evidence="1">Periplasm</location>
    </subcellularLocation>
</comment>
<sequence length="518" mass="57828">MEFKVSRRAVLQSAAAVAAVTTLGIKPEHVLGAEGDVLKVRMVGDMQVLDPGYMIGGVETSALYACMPRLAVPIHDANGDWAWAPSDFVEKVAQDDDTHISFTLKKGMMWSNNGGEITADDVKFSFERMLASDWSSRWPTLDHVDVKDSHSGVIVLKTPFVATWLLGIASESGAILPKKLTEKLPDGKFTTEFPAQHGPYMMTDWTPKQKLVLKANPDFKGTKPVFAEVQFIDVEDTKAAELAFEGHEVDVTSVTTETAARYKKSMPEHAKLIETPGPFYSWIGMNTDHPLLKDIRVRKAIQRAIDVDSILQGAYAGVSPKAYGAIPIGILGHRDASKYSYNPEEAKALLKEAGVSGLKLEFVTLNQSERIAACQIIQSNLADVGIEITIKPVDSGPFWNLGLESKGDDWKNLQLWIMQYRCSPDPSDPIQWFVKDQVGVWNWERWSDPEFEDLWKKGLQETDSEKRKQIYLRMQEIMEDTGAYVWLTFDPLFYAHSDKNVPGFDPGGEVRPELCKKA</sequence>
<dbReference type="PROSITE" id="PS51318">
    <property type="entry name" value="TAT"/>
    <property type="match status" value="1"/>
</dbReference>
<dbReference type="InterPro" id="IPR000914">
    <property type="entry name" value="SBP_5_dom"/>
</dbReference>
<dbReference type="Pfam" id="PF00496">
    <property type="entry name" value="SBP_bac_5"/>
    <property type="match status" value="1"/>
</dbReference>
<dbReference type="OrthoDB" id="9803988at2"/>
<dbReference type="AlphaFoldDB" id="A0A5J6MCG8"/>
<proteinExistence type="inferred from homology"/>
<comment type="similarity">
    <text evidence="2">Belongs to the bacterial solute-binding protein 5 family.</text>
</comment>
<evidence type="ECO:0000313" key="5">
    <source>
        <dbReference type="Proteomes" id="UP000326202"/>
    </source>
</evidence>
<dbReference type="InterPro" id="IPR039424">
    <property type="entry name" value="SBP_5"/>
</dbReference>
<dbReference type="SUPFAM" id="SSF53850">
    <property type="entry name" value="Periplasmic binding protein-like II"/>
    <property type="match status" value="1"/>
</dbReference>
<accession>A0A5J6MCG8</accession>
<name>A0A5J6MCG8_9PROT</name>
<dbReference type="RefSeq" id="WP_151175494.1">
    <property type="nucleotide sequence ID" value="NZ_CP042906.1"/>
</dbReference>
<organism evidence="4 5">
    <name type="scientific">Hypericibacter terrae</name>
    <dbReference type="NCBI Taxonomy" id="2602015"/>
    <lineage>
        <taxon>Bacteria</taxon>
        <taxon>Pseudomonadati</taxon>
        <taxon>Pseudomonadota</taxon>
        <taxon>Alphaproteobacteria</taxon>
        <taxon>Rhodospirillales</taxon>
        <taxon>Dongiaceae</taxon>
        <taxon>Hypericibacter</taxon>
    </lineage>
</organism>
<dbReference type="EMBL" id="CP042906">
    <property type="protein sequence ID" value="QEX14994.1"/>
    <property type="molecule type" value="Genomic_DNA"/>
</dbReference>